<keyword evidence="4 10" id="KW-0547">Nucleotide-binding</keyword>
<comment type="similarity">
    <text evidence="2 10 11">Belongs to the FGGY kinase family.</text>
</comment>
<organism evidence="14 15">
    <name type="scientific">Lyngbya confervoides BDU141951</name>
    <dbReference type="NCBI Taxonomy" id="1574623"/>
    <lineage>
        <taxon>Bacteria</taxon>
        <taxon>Bacillati</taxon>
        <taxon>Cyanobacteriota</taxon>
        <taxon>Cyanophyceae</taxon>
        <taxon>Oscillatoriophycideae</taxon>
        <taxon>Oscillatoriales</taxon>
        <taxon>Microcoleaceae</taxon>
        <taxon>Lyngbya</taxon>
    </lineage>
</organism>
<dbReference type="PANTHER" id="PTHR10196:SF69">
    <property type="entry name" value="GLYCEROL KINASE"/>
    <property type="match status" value="1"/>
</dbReference>
<evidence type="ECO:0000256" key="2">
    <source>
        <dbReference type="ARBA" id="ARBA00009156"/>
    </source>
</evidence>
<feature type="binding site" evidence="10">
    <location>
        <position position="310"/>
    </location>
    <ligand>
        <name>ADP</name>
        <dbReference type="ChEBI" id="CHEBI:456216"/>
    </ligand>
</feature>
<feature type="domain" description="Carbohydrate kinase FGGY N-terminal" evidence="12">
    <location>
        <begin position="5"/>
        <end position="250"/>
    </location>
</feature>
<protein>
    <recommendedName>
        <fullName evidence="10">Glycerol kinase</fullName>
        <ecNumber evidence="10">2.7.1.30</ecNumber>
    </recommendedName>
    <alternativeName>
        <fullName evidence="10">ATP:glycerol 3-phosphotransferase</fullName>
    </alternativeName>
    <alternativeName>
        <fullName evidence="10">Glycerokinase</fullName>
        <shortName evidence="10">GK</shortName>
    </alternativeName>
</protein>
<evidence type="ECO:0000313" key="14">
    <source>
        <dbReference type="EMBL" id="MCM1983434.1"/>
    </source>
</evidence>
<feature type="binding site" evidence="10">
    <location>
        <position position="245"/>
    </location>
    <ligand>
        <name>glycerol</name>
        <dbReference type="ChEBI" id="CHEBI:17754"/>
    </ligand>
</feature>
<evidence type="ECO:0000256" key="7">
    <source>
        <dbReference type="ARBA" id="ARBA00022840"/>
    </source>
</evidence>
<feature type="binding site" evidence="10">
    <location>
        <position position="415"/>
    </location>
    <ligand>
        <name>ADP</name>
        <dbReference type="ChEBI" id="CHEBI:456216"/>
    </ligand>
</feature>
<keyword evidence="5 10" id="KW-0418">Kinase</keyword>
<feature type="binding site" evidence="10">
    <location>
        <position position="266"/>
    </location>
    <ligand>
        <name>ADP</name>
        <dbReference type="ChEBI" id="CHEBI:456216"/>
    </ligand>
</feature>
<keyword evidence="6 10" id="KW-0319">Glycerol metabolism</keyword>
<dbReference type="PIRSF" id="PIRSF000538">
    <property type="entry name" value="GlpK"/>
    <property type="match status" value="1"/>
</dbReference>
<feature type="binding site" evidence="10">
    <location>
        <position position="135"/>
    </location>
    <ligand>
        <name>sn-glycerol 3-phosphate</name>
        <dbReference type="ChEBI" id="CHEBI:57597"/>
    </ligand>
</feature>
<feature type="binding site" evidence="10">
    <location>
        <position position="135"/>
    </location>
    <ligand>
        <name>glycerol</name>
        <dbReference type="ChEBI" id="CHEBI:17754"/>
    </ligand>
</feature>
<dbReference type="HAMAP" id="MF_00186">
    <property type="entry name" value="Glycerol_kin"/>
    <property type="match status" value="1"/>
</dbReference>
<dbReference type="EMBL" id="JTHE03000061">
    <property type="protein sequence ID" value="MCM1983434.1"/>
    <property type="molecule type" value="Genomic_DNA"/>
</dbReference>
<evidence type="ECO:0000256" key="6">
    <source>
        <dbReference type="ARBA" id="ARBA00022798"/>
    </source>
</evidence>
<dbReference type="RefSeq" id="WP_166275196.1">
    <property type="nucleotide sequence ID" value="NZ_JTHE03000061.1"/>
</dbReference>
<evidence type="ECO:0000256" key="9">
    <source>
        <dbReference type="ARBA" id="ARBA00054633"/>
    </source>
</evidence>
<feature type="binding site" evidence="10">
    <location>
        <position position="83"/>
    </location>
    <ligand>
        <name>glycerol</name>
        <dbReference type="ChEBI" id="CHEBI:17754"/>
    </ligand>
</feature>
<dbReference type="PANTHER" id="PTHR10196">
    <property type="entry name" value="SUGAR KINASE"/>
    <property type="match status" value="1"/>
</dbReference>
<feature type="binding site" evidence="10">
    <location>
        <position position="17"/>
    </location>
    <ligand>
        <name>ADP</name>
        <dbReference type="ChEBI" id="CHEBI:456216"/>
    </ligand>
</feature>
<dbReference type="FunFam" id="3.30.420.40:FF:000007">
    <property type="entry name" value="Glycerol kinase"/>
    <property type="match status" value="1"/>
</dbReference>
<feature type="binding site" evidence="10">
    <location>
        <position position="13"/>
    </location>
    <ligand>
        <name>ADP</name>
        <dbReference type="ChEBI" id="CHEBI:456216"/>
    </ligand>
</feature>
<dbReference type="GO" id="GO:0005829">
    <property type="term" value="C:cytosol"/>
    <property type="evidence" value="ECO:0007669"/>
    <property type="project" value="UniProtKB-ARBA"/>
</dbReference>
<evidence type="ECO:0000256" key="1">
    <source>
        <dbReference type="ARBA" id="ARBA00005190"/>
    </source>
</evidence>
<feature type="binding site" evidence="10">
    <location>
        <position position="14"/>
    </location>
    <ligand>
        <name>ATP</name>
        <dbReference type="ChEBI" id="CHEBI:30616"/>
    </ligand>
</feature>
<keyword evidence="7 10" id="KW-0067">ATP-binding</keyword>
<dbReference type="InterPro" id="IPR005999">
    <property type="entry name" value="Glycerol_kin"/>
</dbReference>
<feature type="binding site" evidence="10">
    <location>
        <position position="84"/>
    </location>
    <ligand>
        <name>sn-glycerol 3-phosphate</name>
        <dbReference type="ChEBI" id="CHEBI:57597"/>
    </ligand>
</feature>
<dbReference type="InterPro" id="IPR043129">
    <property type="entry name" value="ATPase_NBD"/>
</dbReference>
<dbReference type="AlphaFoldDB" id="A0ABD4T4M1"/>
<feature type="binding site" evidence="10">
    <location>
        <position position="244"/>
    </location>
    <ligand>
        <name>glycerol</name>
        <dbReference type="ChEBI" id="CHEBI:17754"/>
    </ligand>
</feature>
<evidence type="ECO:0000256" key="4">
    <source>
        <dbReference type="ARBA" id="ARBA00022741"/>
    </source>
</evidence>
<comment type="pathway">
    <text evidence="1 10">Polyol metabolism; glycerol degradation via glycerol kinase pathway; sn-glycerol 3-phosphate from glycerol: step 1/1.</text>
</comment>
<dbReference type="InterPro" id="IPR018484">
    <property type="entry name" value="FGGY_N"/>
</dbReference>
<feature type="binding site" evidence="10">
    <location>
        <position position="411"/>
    </location>
    <ligand>
        <name>ADP</name>
        <dbReference type="ChEBI" id="CHEBI:456216"/>
    </ligand>
</feature>
<evidence type="ECO:0000256" key="5">
    <source>
        <dbReference type="ARBA" id="ARBA00022777"/>
    </source>
</evidence>
<comment type="caution">
    <text evidence="14">The sequence shown here is derived from an EMBL/GenBank/DDBJ whole genome shotgun (WGS) entry which is preliminary data.</text>
</comment>
<dbReference type="InterPro" id="IPR000577">
    <property type="entry name" value="Carb_kinase_FGGY"/>
</dbReference>
<comment type="catalytic activity">
    <reaction evidence="8 10">
        <text>glycerol + ATP = sn-glycerol 3-phosphate + ADP + H(+)</text>
        <dbReference type="Rhea" id="RHEA:21644"/>
        <dbReference type="ChEBI" id="CHEBI:15378"/>
        <dbReference type="ChEBI" id="CHEBI:17754"/>
        <dbReference type="ChEBI" id="CHEBI:30616"/>
        <dbReference type="ChEBI" id="CHEBI:57597"/>
        <dbReference type="ChEBI" id="CHEBI:456216"/>
        <dbReference type="EC" id="2.7.1.30"/>
    </reaction>
</comment>
<feature type="binding site" evidence="10">
    <location>
        <position position="13"/>
    </location>
    <ligand>
        <name>ATP</name>
        <dbReference type="ChEBI" id="CHEBI:30616"/>
    </ligand>
</feature>
<evidence type="ECO:0000256" key="11">
    <source>
        <dbReference type="RuleBase" id="RU003733"/>
    </source>
</evidence>
<evidence type="ECO:0000259" key="13">
    <source>
        <dbReference type="Pfam" id="PF02782"/>
    </source>
</evidence>
<comment type="function">
    <text evidence="9 10">Key enzyme in the regulation of glycerol uptake and metabolism. Catalyzes the phosphorylation of glycerol to yield sn-glycerol 3-phosphate.</text>
</comment>
<feature type="binding site" evidence="10">
    <location>
        <position position="244"/>
    </location>
    <ligand>
        <name>sn-glycerol 3-phosphate</name>
        <dbReference type="ChEBI" id="CHEBI:57597"/>
    </ligand>
</feature>
<feature type="binding site" evidence="10">
    <location>
        <position position="84"/>
    </location>
    <ligand>
        <name>glycerol</name>
        <dbReference type="ChEBI" id="CHEBI:17754"/>
    </ligand>
</feature>
<accession>A0ABD4T4M1</accession>
<dbReference type="GO" id="GO:0004370">
    <property type="term" value="F:glycerol kinase activity"/>
    <property type="evidence" value="ECO:0007669"/>
    <property type="project" value="UniProtKB-UniRule"/>
</dbReference>
<dbReference type="EC" id="2.7.1.30" evidence="10"/>
<comment type="activity regulation">
    <text evidence="10">Inhibited by fructose 1,6-bisphosphate (FBP).</text>
</comment>
<feature type="binding site" evidence="10">
    <location>
        <position position="411"/>
    </location>
    <ligand>
        <name>ATP</name>
        <dbReference type="ChEBI" id="CHEBI:30616"/>
    </ligand>
</feature>
<reference evidence="14 15" key="1">
    <citation type="journal article" date="2015" name="Genome Announc.">
        <title>Draft Genome Sequence of Filamentous Marine Cyanobacterium Lyngbya confervoides Strain BDU141951.</title>
        <authorList>
            <person name="Chandrababunaidu M.M."/>
            <person name="Sen D."/>
            <person name="Tripathy S."/>
        </authorList>
    </citation>
    <scope>NUCLEOTIDE SEQUENCE [LARGE SCALE GENOMIC DNA]</scope>
    <source>
        <strain evidence="14 15">BDU141951</strain>
    </source>
</reference>
<feature type="binding site" evidence="10">
    <location>
        <position position="13"/>
    </location>
    <ligand>
        <name>sn-glycerol 3-phosphate</name>
        <dbReference type="ChEBI" id="CHEBI:57597"/>
    </ligand>
</feature>
<feature type="binding site" evidence="10">
    <location>
        <position position="310"/>
    </location>
    <ligand>
        <name>ATP</name>
        <dbReference type="ChEBI" id="CHEBI:30616"/>
    </ligand>
</feature>
<name>A0ABD4T4M1_9CYAN</name>
<dbReference type="InterPro" id="IPR018483">
    <property type="entry name" value="Carb_kinase_FGGY_CS"/>
</dbReference>
<evidence type="ECO:0000259" key="12">
    <source>
        <dbReference type="Pfam" id="PF00370"/>
    </source>
</evidence>
<dbReference type="NCBIfam" id="TIGR01311">
    <property type="entry name" value="glycerol_kin"/>
    <property type="match status" value="1"/>
</dbReference>
<evidence type="ECO:0000256" key="8">
    <source>
        <dbReference type="ARBA" id="ARBA00052101"/>
    </source>
</evidence>
<feature type="domain" description="Carbohydrate kinase FGGY C-terminal" evidence="13">
    <location>
        <begin position="261"/>
        <end position="443"/>
    </location>
</feature>
<feature type="binding site" evidence="10">
    <location>
        <position position="314"/>
    </location>
    <ligand>
        <name>ATP</name>
        <dbReference type="ChEBI" id="CHEBI:30616"/>
    </ligand>
</feature>
<dbReference type="Pfam" id="PF00370">
    <property type="entry name" value="FGGY_N"/>
    <property type="match status" value="1"/>
</dbReference>
<dbReference type="GO" id="GO:0019563">
    <property type="term" value="P:glycerol catabolic process"/>
    <property type="evidence" value="ECO:0007669"/>
    <property type="project" value="UniProtKB-UniRule"/>
</dbReference>
<dbReference type="GO" id="GO:0005524">
    <property type="term" value="F:ATP binding"/>
    <property type="evidence" value="ECO:0007669"/>
    <property type="project" value="UniProtKB-UniRule"/>
</dbReference>
<sequence>MTQSYVLALDLGTTGNRAIVFNREGQIIAQAYRELTQHYPKPGWLEHDPIQIWKDTHWAIETAIRQAKIAPDEIAAMGLTVQRETCLLWDKTTGEPLHRAIVWQDRRTADLCHQLRDRGVAADVQAKTGLVLDAYFSATKLKWLLDWVKASPKYADLDLTNVLAGTIDSWVLWNLTGRAVHATDHSNASRTMLMNLAQQDWDESLLALFEIPPSLMPEIRPSLGDFGQAQLGDTSIPVRAIFGDQQAALFAHGCNHPGLIKCTYGTGAFLVTHTGTEIVRSQHQLLSTIAWTQTGHPAGYAIEGSMFTAGACIQWLRDGLNLIQQAAETSVLADQVPDNNGVYFVPALSGLGAPHWDMSARGAFFGLTGGVQRAHMVRAVLEAIAYQVRDVVQAVNDDCDRPVEILKVDGGACQNDFLMQYQADVLGIPVERPAVLEATAQGAGFGAGLMAGLWSDYSQLIESRAIDRVFEPSHRAPQVQQQFQSWIQAVERTKNWTD</sequence>
<proteinExistence type="inferred from homology"/>
<keyword evidence="15" id="KW-1185">Reference proteome</keyword>
<feature type="binding site" evidence="10">
    <location>
        <position position="83"/>
    </location>
    <ligand>
        <name>sn-glycerol 3-phosphate</name>
        <dbReference type="ChEBI" id="CHEBI:57597"/>
    </ligand>
</feature>
<dbReference type="NCBIfam" id="NF000756">
    <property type="entry name" value="PRK00047.1"/>
    <property type="match status" value="1"/>
</dbReference>
<dbReference type="Pfam" id="PF02782">
    <property type="entry name" value="FGGY_C"/>
    <property type="match status" value="1"/>
</dbReference>
<evidence type="ECO:0000256" key="10">
    <source>
        <dbReference type="HAMAP-Rule" id="MF_00186"/>
    </source>
</evidence>
<dbReference type="CDD" id="cd07786">
    <property type="entry name" value="FGGY_EcGK_like"/>
    <property type="match status" value="1"/>
</dbReference>
<feature type="binding site" evidence="10">
    <location>
        <position position="266"/>
    </location>
    <ligand>
        <name>ATP</name>
        <dbReference type="ChEBI" id="CHEBI:30616"/>
    </ligand>
</feature>
<comment type="caution">
    <text evidence="10">Lacks conserved residue(s) required for the propagation of feature annotation.</text>
</comment>
<dbReference type="FunFam" id="3.30.420.40:FF:000008">
    <property type="entry name" value="Glycerol kinase"/>
    <property type="match status" value="1"/>
</dbReference>
<dbReference type="Proteomes" id="UP000031561">
    <property type="component" value="Unassembled WGS sequence"/>
</dbReference>
<dbReference type="InterPro" id="IPR018485">
    <property type="entry name" value="FGGY_C"/>
</dbReference>
<evidence type="ECO:0000256" key="3">
    <source>
        <dbReference type="ARBA" id="ARBA00022679"/>
    </source>
</evidence>
<keyword evidence="3 10" id="KW-0808">Transferase</keyword>
<dbReference type="Gene3D" id="3.30.420.40">
    <property type="match status" value="2"/>
</dbReference>
<dbReference type="PROSITE" id="PS00445">
    <property type="entry name" value="FGGY_KINASES_2"/>
    <property type="match status" value="1"/>
</dbReference>
<gene>
    <name evidence="10 14" type="primary">glpK</name>
    <name evidence="14" type="ORF">QQ91_0011460</name>
</gene>
<dbReference type="SUPFAM" id="SSF53067">
    <property type="entry name" value="Actin-like ATPase domain"/>
    <property type="match status" value="2"/>
</dbReference>
<evidence type="ECO:0000313" key="15">
    <source>
        <dbReference type="Proteomes" id="UP000031561"/>
    </source>
</evidence>